<feature type="transmembrane region" description="Helical" evidence="7">
    <location>
        <begin position="9"/>
        <end position="32"/>
    </location>
</feature>
<dbReference type="InterPro" id="IPR038063">
    <property type="entry name" value="Transpep_catalytic_dom"/>
</dbReference>
<dbReference type="InterPro" id="IPR038054">
    <property type="entry name" value="LD_TPept-like_central_sf"/>
</dbReference>
<dbReference type="GO" id="GO:0008360">
    <property type="term" value="P:regulation of cell shape"/>
    <property type="evidence" value="ECO:0007669"/>
    <property type="project" value="UniProtKB-UniRule"/>
</dbReference>
<organism evidence="9 10">
    <name type="scientific">Candidatus Scybalocola faecigallinarum</name>
    <dbReference type="NCBI Taxonomy" id="2840941"/>
    <lineage>
        <taxon>Bacteria</taxon>
        <taxon>Bacillati</taxon>
        <taxon>Bacillota</taxon>
        <taxon>Clostridia</taxon>
        <taxon>Lachnospirales</taxon>
        <taxon>Lachnospiraceae</taxon>
        <taxon>Lachnospiraceae incertae sedis</taxon>
        <taxon>Candidatus Scybalocola (ex Gilroy et al. 2021)</taxon>
    </lineage>
</organism>
<comment type="pathway">
    <text evidence="1 6">Cell wall biogenesis; peptidoglycan biosynthesis.</text>
</comment>
<dbReference type="Pfam" id="PF12229">
    <property type="entry name" value="PG_binding_4"/>
    <property type="match status" value="2"/>
</dbReference>
<keyword evidence="7" id="KW-0812">Transmembrane</keyword>
<name>A0A9D1JQC0_9FIRM</name>
<keyword evidence="3 6" id="KW-0133">Cell shape</keyword>
<dbReference type="Gene3D" id="3.10.20.800">
    <property type="match status" value="1"/>
</dbReference>
<dbReference type="SUPFAM" id="SSF143985">
    <property type="entry name" value="L,D-transpeptidase pre-catalytic domain-like"/>
    <property type="match status" value="1"/>
</dbReference>
<reference evidence="9" key="1">
    <citation type="submission" date="2020-10" db="EMBL/GenBank/DDBJ databases">
        <authorList>
            <person name="Gilroy R."/>
        </authorList>
    </citation>
    <scope>NUCLEOTIDE SEQUENCE</scope>
    <source>
        <strain evidence="9">CHK178-757</strain>
    </source>
</reference>
<evidence type="ECO:0000256" key="5">
    <source>
        <dbReference type="ARBA" id="ARBA00023316"/>
    </source>
</evidence>
<protein>
    <submittedName>
        <fullName evidence="9">Peptidoglycan binding domain-containing protein</fullName>
    </submittedName>
</protein>
<feature type="active site" description="Nucleophile" evidence="6">
    <location>
        <position position="442"/>
    </location>
</feature>
<dbReference type="SUPFAM" id="SSF141523">
    <property type="entry name" value="L,D-transpeptidase catalytic domain-like"/>
    <property type="match status" value="1"/>
</dbReference>
<evidence type="ECO:0000256" key="1">
    <source>
        <dbReference type="ARBA" id="ARBA00004752"/>
    </source>
</evidence>
<dbReference type="InterPro" id="IPR005490">
    <property type="entry name" value="LD_TPept_cat_dom"/>
</dbReference>
<dbReference type="GO" id="GO:0005576">
    <property type="term" value="C:extracellular region"/>
    <property type="evidence" value="ECO:0007669"/>
    <property type="project" value="TreeGrafter"/>
</dbReference>
<reference evidence="9" key="2">
    <citation type="journal article" date="2021" name="PeerJ">
        <title>Extensive microbial diversity within the chicken gut microbiome revealed by metagenomics and culture.</title>
        <authorList>
            <person name="Gilroy R."/>
            <person name="Ravi A."/>
            <person name="Getino M."/>
            <person name="Pursley I."/>
            <person name="Horton D.L."/>
            <person name="Alikhan N.F."/>
            <person name="Baker D."/>
            <person name="Gharbi K."/>
            <person name="Hall N."/>
            <person name="Watson M."/>
            <person name="Adriaenssens E.M."/>
            <person name="Foster-Nyarko E."/>
            <person name="Jarju S."/>
            <person name="Secka A."/>
            <person name="Antonio M."/>
            <person name="Oren A."/>
            <person name="Chaudhuri R.R."/>
            <person name="La Ragione R."/>
            <person name="Hildebrand F."/>
            <person name="Pallen M.J."/>
        </authorList>
    </citation>
    <scope>NUCLEOTIDE SEQUENCE</scope>
    <source>
        <strain evidence="9">CHK178-757</strain>
    </source>
</reference>
<comment type="caution">
    <text evidence="9">The sequence shown here is derived from an EMBL/GenBank/DDBJ whole genome shotgun (WGS) entry which is preliminary data.</text>
</comment>
<dbReference type="AlphaFoldDB" id="A0A9D1JQC0"/>
<keyword evidence="5 6" id="KW-0961">Cell wall biogenesis/degradation</keyword>
<evidence type="ECO:0000313" key="9">
    <source>
        <dbReference type="EMBL" id="HIS47056.1"/>
    </source>
</evidence>
<proteinExistence type="predicted"/>
<dbReference type="GO" id="GO:0071555">
    <property type="term" value="P:cell wall organization"/>
    <property type="evidence" value="ECO:0007669"/>
    <property type="project" value="UniProtKB-UniRule"/>
</dbReference>
<dbReference type="GO" id="GO:0016740">
    <property type="term" value="F:transferase activity"/>
    <property type="evidence" value="ECO:0007669"/>
    <property type="project" value="UniProtKB-KW"/>
</dbReference>
<evidence type="ECO:0000256" key="6">
    <source>
        <dbReference type="PROSITE-ProRule" id="PRU01373"/>
    </source>
</evidence>
<evidence type="ECO:0000259" key="8">
    <source>
        <dbReference type="PROSITE" id="PS52029"/>
    </source>
</evidence>
<dbReference type="InterPro" id="IPR022029">
    <property type="entry name" value="YoaR-like_PG-bd"/>
</dbReference>
<keyword evidence="4 6" id="KW-0573">Peptidoglycan synthesis</keyword>
<dbReference type="EMBL" id="DVIT01000022">
    <property type="protein sequence ID" value="HIS47056.1"/>
    <property type="molecule type" value="Genomic_DNA"/>
</dbReference>
<evidence type="ECO:0000256" key="2">
    <source>
        <dbReference type="ARBA" id="ARBA00022679"/>
    </source>
</evidence>
<dbReference type="GO" id="GO:0071972">
    <property type="term" value="F:peptidoglycan L,D-transpeptidase activity"/>
    <property type="evidence" value="ECO:0007669"/>
    <property type="project" value="TreeGrafter"/>
</dbReference>
<dbReference type="CDD" id="cd16913">
    <property type="entry name" value="YkuD_like"/>
    <property type="match status" value="1"/>
</dbReference>
<feature type="domain" description="L,D-TPase catalytic" evidence="8">
    <location>
        <begin position="337"/>
        <end position="466"/>
    </location>
</feature>
<keyword evidence="2" id="KW-0808">Transferase</keyword>
<dbReference type="Proteomes" id="UP000823927">
    <property type="component" value="Unassembled WGS sequence"/>
</dbReference>
<dbReference type="InterPro" id="IPR050979">
    <property type="entry name" value="LD-transpeptidase"/>
</dbReference>
<evidence type="ECO:0000256" key="3">
    <source>
        <dbReference type="ARBA" id="ARBA00022960"/>
    </source>
</evidence>
<keyword evidence="7" id="KW-1133">Transmembrane helix</keyword>
<dbReference type="Gene3D" id="2.40.440.10">
    <property type="entry name" value="L,D-transpeptidase catalytic domain-like"/>
    <property type="match status" value="1"/>
</dbReference>
<accession>A0A9D1JQC0</accession>
<dbReference type="PROSITE" id="PS52029">
    <property type="entry name" value="LD_TPASE"/>
    <property type="match status" value="1"/>
</dbReference>
<dbReference type="PANTHER" id="PTHR30582:SF33">
    <property type="entry name" value="EXPORTED PROTEIN"/>
    <property type="match status" value="1"/>
</dbReference>
<gene>
    <name evidence="9" type="ORF">IAB46_05760</name>
</gene>
<evidence type="ECO:0000256" key="7">
    <source>
        <dbReference type="SAM" id="Phobius"/>
    </source>
</evidence>
<keyword evidence="7" id="KW-0472">Membrane</keyword>
<dbReference type="Pfam" id="PF03734">
    <property type="entry name" value="YkuD"/>
    <property type="match status" value="1"/>
</dbReference>
<evidence type="ECO:0000313" key="10">
    <source>
        <dbReference type="Proteomes" id="UP000823927"/>
    </source>
</evidence>
<feature type="active site" description="Proton donor/acceptor" evidence="6">
    <location>
        <position position="417"/>
    </location>
</feature>
<dbReference type="GO" id="GO:0018104">
    <property type="term" value="P:peptidoglycan-protein cross-linking"/>
    <property type="evidence" value="ECO:0007669"/>
    <property type="project" value="TreeGrafter"/>
</dbReference>
<sequence length="466" mass="51577">MKKKTIRNILLFLFVPLALIVMVYVIVSLYYVDRFYNGTWINGVNFSNKTVKEAEESLIQYKESYVLRIIEPNGDSEVIHGSDIDYAASYANVETIKKDQGIWRWIFAFTDVNFYTIESTISYSEEKLEQVVQSLNCVSGADATPPQDAYVEFTDEGVNLVPEQYGTQVDASKLLPLVQTALEAGNTRVTIDSGCYVAPSVTTESEEIRAIMEPVEKIQGTTITYTIGDSQEVLDGSTTKSWICQDDEGNITVDSDDVTAYVQSLANKYNTWGNSREFTTTGGATVTVAGGNYGWSIDVSAEADELAQLLINGESQTREPIYNATAARHGGNEIGDTYIEISIDQQHMWFYKDGALYADTNIVTGDSGDGYDTPRGSYKVLNRLTDIVLKGEERDGSTYESPVSFWLGFKGSAYGIHDASWRGDSQSGYGGSIYQYNGSHGCVNTPYSVMQRIFNAVEVNTPVLIY</sequence>
<dbReference type="PANTHER" id="PTHR30582">
    <property type="entry name" value="L,D-TRANSPEPTIDASE"/>
    <property type="match status" value="1"/>
</dbReference>
<evidence type="ECO:0000256" key="4">
    <source>
        <dbReference type="ARBA" id="ARBA00022984"/>
    </source>
</evidence>